<evidence type="ECO:0000313" key="2">
    <source>
        <dbReference type="EMBL" id="KAJ8333428.1"/>
    </source>
</evidence>
<dbReference type="SUPFAM" id="SSF53098">
    <property type="entry name" value="Ribonuclease H-like"/>
    <property type="match status" value="1"/>
</dbReference>
<dbReference type="Proteomes" id="UP001152622">
    <property type="component" value="Chromosome 23"/>
</dbReference>
<evidence type="ECO:0000313" key="3">
    <source>
        <dbReference type="Proteomes" id="UP001152622"/>
    </source>
</evidence>
<name>A0A9Q1E731_SYNKA</name>
<proteinExistence type="predicted"/>
<gene>
    <name evidence="2" type="ORF">SKAU_G00414360</name>
</gene>
<accession>A0A9Q1E731</accession>
<comment type="caution">
    <text evidence="2">The sequence shown here is derived from an EMBL/GenBank/DDBJ whole genome shotgun (WGS) entry which is preliminary data.</text>
</comment>
<dbReference type="EMBL" id="JAINUF010000023">
    <property type="protein sequence ID" value="KAJ8333428.1"/>
    <property type="molecule type" value="Genomic_DNA"/>
</dbReference>
<dbReference type="Pfam" id="PF05699">
    <property type="entry name" value="Dimer_Tnp_hAT"/>
    <property type="match status" value="1"/>
</dbReference>
<keyword evidence="3" id="KW-1185">Reference proteome</keyword>
<dbReference type="GO" id="GO:0046983">
    <property type="term" value="F:protein dimerization activity"/>
    <property type="evidence" value="ECO:0007669"/>
    <property type="project" value="InterPro"/>
</dbReference>
<dbReference type="PANTHER" id="PTHR46880:SF5">
    <property type="entry name" value="DUF4371 DOMAIN-CONTAINING PROTEIN"/>
    <property type="match status" value="1"/>
</dbReference>
<dbReference type="PANTHER" id="PTHR46880">
    <property type="entry name" value="RAS-ASSOCIATING DOMAIN-CONTAINING PROTEIN"/>
    <property type="match status" value="1"/>
</dbReference>
<reference evidence="2" key="1">
    <citation type="journal article" date="2023" name="Science">
        <title>Genome structures resolve the early diversification of teleost fishes.</title>
        <authorList>
            <person name="Parey E."/>
            <person name="Louis A."/>
            <person name="Montfort J."/>
            <person name="Bouchez O."/>
            <person name="Roques C."/>
            <person name="Iampietro C."/>
            <person name="Lluch J."/>
            <person name="Castinel A."/>
            <person name="Donnadieu C."/>
            <person name="Desvignes T."/>
            <person name="Floi Bucao C."/>
            <person name="Jouanno E."/>
            <person name="Wen M."/>
            <person name="Mejri S."/>
            <person name="Dirks R."/>
            <person name="Jansen H."/>
            <person name="Henkel C."/>
            <person name="Chen W.J."/>
            <person name="Zahm M."/>
            <person name="Cabau C."/>
            <person name="Klopp C."/>
            <person name="Thompson A.W."/>
            <person name="Robinson-Rechavi M."/>
            <person name="Braasch I."/>
            <person name="Lecointre G."/>
            <person name="Bobe J."/>
            <person name="Postlethwait J.H."/>
            <person name="Berthelot C."/>
            <person name="Roest Crollius H."/>
            <person name="Guiguen Y."/>
        </authorList>
    </citation>
    <scope>NUCLEOTIDE SEQUENCE</scope>
    <source>
        <strain evidence="2">WJC10195</strain>
    </source>
</reference>
<sequence length="511" mass="56940">MPIWSEVGQGTNYRSHRIIDEMLEILASVTEKPILRDIQASQVVGLEVDESTDVSVVKQLDVHVREVVHKKEIPTQIIFGLGTDGAAVMTGRVNGVAKQLTDTWPWLLCVHCAAHRLALACKDASEKVPYMKTFKEHLQQLHLYFRNSANRTAALKSAAEALGISKLKVKEVKDTRWLSQHQAIQNLQRNISAVLGVRAEEVEVHKCPAAKGLYSFLATYRFIAALHLQADVLPHLARLSKVFQREDVNFLAIKEQVPVTITLITDIKKAGDQQPAGSYLAQLNKNLDDPRGLGGFNISAEQERGRRGQPAVGGRQQFWQRFRSEVMDPYLDGLKSHLEGRFHDLDVLAAFSVLGPQAARSPNNEAALVHLKTLAEKFPSVDGSTVVEEWASFKQHVVTGTLQDKTQLAIMQELTSKYEEFGVLYPNLSQLAAIALTAPISSVNCERDFSAMNRVKTDLRNRLQGEHLAACMRLSINGPPVSEFPYQEALEVFFSKPRKMKCSNVTCTLCQ</sequence>
<dbReference type="AlphaFoldDB" id="A0A9Q1E731"/>
<organism evidence="2 3">
    <name type="scientific">Synaphobranchus kaupii</name>
    <name type="common">Kaup's arrowtooth eel</name>
    <dbReference type="NCBI Taxonomy" id="118154"/>
    <lineage>
        <taxon>Eukaryota</taxon>
        <taxon>Metazoa</taxon>
        <taxon>Chordata</taxon>
        <taxon>Craniata</taxon>
        <taxon>Vertebrata</taxon>
        <taxon>Euteleostomi</taxon>
        <taxon>Actinopterygii</taxon>
        <taxon>Neopterygii</taxon>
        <taxon>Teleostei</taxon>
        <taxon>Anguilliformes</taxon>
        <taxon>Synaphobranchidae</taxon>
        <taxon>Synaphobranchus</taxon>
    </lineage>
</organism>
<dbReference type="InterPro" id="IPR012337">
    <property type="entry name" value="RNaseH-like_sf"/>
</dbReference>
<protein>
    <recommendedName>
        <fullName evidence="1">HAT C-terminal dimerisation domain-containing protein</fullName>
    </recommendedName>
</protein>
<dbReference type="OrthoDB" id="6159421at2759"/>
<feature type="domain" description="HAT C-terminal dimerisation" evidence="1">
    <location>
        <begin position="413"/>
        <end position="472"/>
    </location>
</feature>
<evidence type="ECO:0000259" key="1">
    <source>
        <dbReference type="Pfam" id="PF05699"/>
    </source>
</evidence>
<dbReference type="InterPro" id="IPR008906">
    <property type="entry name" value="HATC_C_dom"/>
</dbReference>